<protein>
    <recommendedName>
        <fullName evidence="4">Nucleolar RNA helicase II</fullName>
    </recommendedName>
</protein>
<organism evidence="2 3">
    <name type="scientific">Trypanosoma cruzi</name>
    <dbReference type="NCBI Taxonomy" id="5693"/>
    <lineage>
        <taxon>Eukaryota</taxon>
        <taxon>Discoba</taxon>
        <taxon>Euglenozoa</taxon>
        <taxon>Kinetoplastea</taxon>
        <taxon>Metakinetoplastina</taxon>
        <taxon>Trypanosomatida</taxon>
        <taxon>Trypanosomatidae</taxon>
        <taxon>Trypanosoma</taxon>
        <taxon>Schizotrypanum</taxon>
    </lineage>
</organism>
<evidence type="ECO:0008006" key="4">
    <source>
        <dbReference type="Google" id="ProtNLM"/>
    </source>
</evidence>
<dbReference type="VEuPathDB" id="TriTrypDB:ECC02_006850"/>
<gene>
    <name evidence="2" type="ORF">ECC02_006850</name>
</gene>
<comment type="caution">
    <text evidence="2">The sequence shown here is derived from an EMBL/GenBank/DDBJ whole genome shotgun (WGS) entry which is preliminary data.</text>
</comment>
<evidence type="ECO:0000313" key="2">
    <source>
        <dbReference type="EMBL" id="KAF5220174.1"/>
    </source>
</evidence>
<evidence type="ECO:0000313" key="3">
    <source>
        <dbReference type="Proteomes" id="UP000583944"/>
    </source>
</evidence>
<sequence>METKTVTVLRPCSQAGRQRCVSCKREHQRACMGVHAYIQWAHYVCASWDEVRARVHARGHTQRERRTSVCAGGARLSLPHSHAATTAAAAAHAKRRRSKRGEVVWETAVLPSLSPVVAVVVFVTVASTGVSFGLAFIFSFCFSSRVSAPSAAGSLFGMPSSVVLSASLLAGSPFAVGDGGLDPAWLADGSFCCVTVMRAPLFACEFLFGSMPSRTFCGCCTVTLFSGLDCPSIGAAVESPARFSFVVCTSSAVFAGSFVGATVFISFCFV</sequence>
<name>A0A7J6Y088_TRYCR</name>
<dbReference type="Proteomes" id="UP000583944">
    <property type="component" value="Unassembled WGS sequence"/>
</dbReference>
<keyword evidence="1" id="KW-1133">Transmembrane helix</keyword>
<evidence type="ECO:0000256" key="1">
    <source>
        <dbReference type="SAM" id="Phobius"/>
    </source>
</evidence>
<feature type="transmembrane region" description="Helical" evidence="1">
    <location>
        <begin position="243"/>
        <end position="269"/>
    </location>
</feature>
<keyword evidence="1" id="KW-0812">Transmembrane</keyword>
<reference evidence="2 3" key="1">
    <citation type="journal article" date="2019" name="Genome Biol. Evol.">
        <title>Nanopore Sequencing Significantly Improves Genome Assembly of the Protozoan Parasite Trypanosoma cruzi.</title>
        <authorList>
            <person name="Diaz-Viraque F."/>
            <person name="Pita S."/>
            <person name="Greif G."/>
            <person name="de Souza R.C.M."/>
            <person name="Iraola G."/>
            <person name="Robello C."/>
        </authorList>
    </citation>
    <scope>NUCLEOTIDE SEQUENCE [LARGE SCALE GENOMIC DNA]</scope>
    <source>
        <strain evidence="2 3">Berenice</strain>
    </source>
</reference>
<dbReference type="AlphaFoldDB" id="A0A7J6Y088"/>
<accession>A0A7J6Y088</accession>
<dbReference type="EMBL" id="JABDHM010000056">
    <property type="protein sequence ID" value="KAF5220174.1"/>
    <property type="molecule type" value="Genomic_DNA"/>
</dbReference>
<keyword evidence="1" id="KW-0472">Membrane</keyword>
<proteinExistence type="predicted"/>